<keyword evidence="3" id="KW-0378">Hydrolase</keyword>
<dbReference type="EMBL" id="AOGE01000038">
    <property type="protein sequence ID" value="ELT48352.1"/>
    <property type="molecule type" value="Genomic_DNA"/>
</dbReference>
<dbReference type="PROSITE" id="PS51192">
    <property type="entry name" value="HELICASE_ATP_BIND_1"/>
    <property type="match status" value="1"/>
</dbReference>
<dbReference type="GO" id="GO:0005829">
    <property type="term" value="C:cytosol"/>
    <property type="evidence" value="ECO:0007669"/>
    <property type="project" value="TreeGrafter"/>
</dbReference>
<evidence type="ECO:0000259" key="2">
    <source>
        <dbReference type="PROSITE" id="PS51194"/>
    </source>
</evidence>
<accession>M5JMY3</accession>
<dbReference type="Pfam" id="PF00271">
    <property type="entry name" value="Helicase_C"/>
    <property type="match status" value="1"/>
</dbReference>
<comment type="caution">
    <text evidence="3">The sequence shown here is derived from an EMBL/GenBank/DDBJ whole genome shotgun (WGS) entry which is preliminary data.</text>
</comment>
<dbReference type="Pfam" id="PF04851">
    <property type="entry name" value="ResIII"/>
    <property type="match status" value="1"/>
</dbReference>
<proteinExistence type="predicted"/>
<evidence type="ECO:0000259" key="1">
    <source>
        <dbReference type="PROSITE" id="PS51192"/>
    </source>
</evidence>
<dbReference type="GO" id="GO:0005524">
    <property type="term" value="F:ATP binding"/>
    <property type="evidence" value="ECO:0007669"/>
    <property type="project" value="InterPro"/>
</dbReference>
<dbReference type="SUPFAM" id="SSF52540">
    <property type="entry name" value="P-loop containing nucleoside triphosphate hydrolases"/>
    <property type="match status" value="1"/>
</dbReference>
<dbReference type="InterPro" id="IPR001650">
    <property type="entry name" value="Helicase_C-like"/>
</dbReference>
<dbReference type="GO" id="GO:0003677">
    <property type="term" value="F:DNA binding"/>
    <property type="evidence" value="ECO:0007669"/>
    <property type="project" value="InterPro"/>
</dbReference>
<organism evidence="3 4">
    <name type="scientific">Brucella intermedia M86</name>
    <dbReference type="NCBI Taxonomy" id="1234597"/>
    <lineage>
        <taxon>Bacteria</taxon>
        <taxon>Pseudomonadati</taxon>
        <taxon>Pseudomonadota</taxon>
        <taxon>Alphaproteobacteria</taxon>
        <taxon>Hyphomicrobiales</taxon>
        <taxon>Brucellaceae</taxon>
        <taxon>Brucella/Ochrobactrum group</taxon>
        <taxon>Brucella</taxon>
    </lineage>
</organism>
<dbReference type="Proteomes" id="UP000011971">
    <property type="component" value="Unassembled WGS sequence"/>
</dbReference>
<dbReference type="PANTHER" id="PTHR47396">
    <property type="entry name" value="TYPE I RESTRICTION ENZYME ECOKI R PROTEIN"/>
    <property type="match status" value="1"/>
</dbReference>
<dbReference type="PROSITE" id="PS51194">
    <property type="entry name" value="HELICASE_CTER"/>
    <property type="match status" value="1"/>
</dbReference>
<gene>
    <name evidence="3" type="ORF">D584_14519</name>
</gene>
<dbReference type="STRING" id="94625.A7J42_14435"/>
<keyword evidence="3" id="KW-0067">ATP-binding</keyword>
<reference evidence="3 4" key="1">
    <citation type="journal article" date="2013" name="Gut Pathog.">
        <title>Draft genome of Ochrobactrum intermedium strain M86 isolated from non-ulcer dyspeptic individual from India.</title>
        <authorList>
            <person name="Kulkarni G."/>
            <person name="Dhotre D."/>
            <person name="Dharne M."/>
            <person name="Shetty S."/>
            <person name="Chowdhury S."/>
            <person name="Misra V."/>
            <person name="Misra S."/>
            <person name="Patole M."/>
            <person name="Shouche Y."/>
        </authorList>
    </citation>
    <scope>NUCLEOTIDE SEQUENCE [LARGE SCALE GENOMIC DNA]</scope>
    <source>
        <strain evidence="3 4">M86</strain>
    </source>
</reference>
<dbReference type="InterPro" id="IPR006935">
    <property type="entry name" value="Helicase/UvrB_N"/>
</dbReference>
<dbReference type="GO" id="GO:0004386">
    <property type="term" value="F:helicase activity"/>
    <property type="evidence" value="ECO:0007669"/>
    <property type="project" value="UniProtKB-KW"/>
</dbReference>
<keyword evidence="3" id="KW-0547">Nucleotide-binding</keyword>
<feature type="domain" description="Helicase ATP-binding" evidence="1">
    <location>
        <begin position="18"/>
        <end position="177"/>
    </location>
</feature>
<dbReference type="InterPro" id="IPR050742">
    <property type="entry name" value="Helicase_Restrict-Modif_Enz"/>
</dbReference>
<dbReference type="SMART" id="SM00487">
    <property type="entry name" value="DEXDc"/>
    <property type="match status" value="1"/>
</dbReference>
<name>M5JMY3_9HYPH</name>
<dbReference type="AlphaFoldDB" id="M5JMY3"/>
<keyword evidence="3" id="KW-0347">Helicase</keyword>
<dbReference type="PATRIC" id="fig|1234597.4.peg.3009"/>
<dbReference type="SMART" id="SM00490">
    <property type="entry name" value="HELICc"/>
    <property type="match status" value="1"/>
</dbReference>
<dbReference type="InterPro" id="IPR027417">
    <property type="entry name" value="P-loop_NTPase"/>
</dbReference>
<evidence type="ECO:0000313" key="4">
    <source>
        <dbReference type="Proteomes" id="UP000011971"/>
    </source>
</evidence>
<protein>
    <submittedName>
        <fullName evidence="3">Superfamily II DNA/RNA helicase</fullName>
    </submittedName>
</protein>
<feature type="domain" description="Helicase C-terminal" evidence="2">
    <location>
        <begin position="227"/>
        <end position="394"/>
    </location>
</feature>
<evidence type="ECO:0000313" key="3">
    <source>
        <dbReference type="EMBL" id="ELT48352.1"/>
    </source>
</evidence>
<dbReference type="PANTHER" id="PTHR47396:SF1">
    <property type="entry name" value="ATP-DEPENDENT HELICASE IRC3-RELATED"/>
    <property type="match status" value="1"/>
</dbReference>
<sequence length="575" mass="62802">MMLQLRDYQRAAVDGLYDYWREQPGSPLIVLPTGGGKSLVLGTICKELIEGWPDMRVLVVTHVRELILSNYQELLNIWPFAPAGIFSAGVGRRDAKAQIVFGGVQTIANKVEQIGHIDVVLVDEAHLMPRNSETQYGKLIEGLRAINPDLKLVGLTATPYRLGEGLLTEGDGALFDDICFEKPIGEMIEEGYLCRPISKGMATAFDLSGVGKQGGDYKQNALQAAIDKDDITASVVDEIVTYGTASGAERKAWLCFCSGVEHARHMRDEIRSRGFSCETVTGDTPTGERDRILADFKAGNIRALTNNSVLTTGTNLPIIDLVAFCRPTLSAGLYVQMAGRGLRLYPGKENCLFLDFAGVVRKHGPIDAVTPPGMKKGDGEAPVKQCPQEPDDRGLVGCGSLIHASLHTCPDCGYEFPVDETPKISAQAEDVPMLSKDNASTRQVERRTFAYHEGKGGKQDSVKVSYWVGMSPINEWLGPAHTGFFKSKSDRWWRKHGGQAPFPKTVLEFMERQNELLPTGEIVVKPNGKYWEVVDAIAGVANDNVPKASNDNEPAPHYARVSAGLADVLDDDIPF</sequence>
<dbReference type="InterPro" id="IPR014001">
    <property type="entry name" value="Helicase_ATP-bd"/>
</dbReference>
<dbReference type="Gene3D" id="3.40.50.300">
    <property type="entry name" value="P-loop containing nucleotide triphosphate hydrolases"/>
    <property type="match status" value="2"/>
</dbReference>
<dbReference type="GO" id="GO:0016787">
    <property type="term" value="F:hydrolase activity"/>
    <property type="evidence" value="ECO:0007669"/>
    <property type="project" value="InterPro"/>
</dbReference>